<evidence type="ECO:0000256" key="2">
    <source>
        <dbReference type="ARBA" id="ARBA00006490"/>
    </source>
</evidence>
<dbReference type="PANTHER" id="PTHR11601:SF34">
    <property type="entry name" value="CYSTEINE DESULFURASE"/>
    <property type="match status" value="1"/>
</dbReference>
<evidence type="ECO:0000256" key="5">
    <source>
        <dbReference type="ARBA" id="ARBA00022723"/>
    </source>
</evidence>
<keyword evidence="11" id="KW-1133">Transmembrane helix</keyword>
<dbReference type="Proteomes" id="UP001186104">
    <property type="component" value="Unassembled WGS sequence"/>
</dbReference>
<evidence type="ECO:0000256" key="3">
    <source>
        <dbReference type="ARBA" id="ARBA00012239"/>
    </source>
</evidence>
<dbReference type="InterPro" id="IPR017644">
    <property type="entry name" value="Cysteine_desulfurase_DndA"/>
</dbReference>
<evidence type="ECO:0000256" key="7">
    <source>
        <dbReference type="ARBA" id="ARBA00023004"/>
    </source>
</evidence>
<reference evidence="13 14" key="1">
    <citation type="submission" date="2023-10" db="EMBL/GenBank/DDBJ databases">
        <title>Development of a sustainable strategy for remediation of hydrocarbon-contaminated territories based on the waste exchange concept.</title>
        <authorList>
            <person name="Krivoruchko A."/>
        </authorList>
    </citation>
    <scope>NUCLEOTIDE SEQUENCE [LARGE SCALE GENOMIC DNA]</scope>
    <source>
        <strain evidence="13 14">IEGM 1327</strain>
    </source>
</reference>
<feature type="transmembrane region" description="Helical" evidence="11">
    <location>
        <begin position="262"/>
        <end position="282"/>
    </location>
</feature>
<evidence type="ECO:0000256" key="10">
    <source>
        <dbReference type="RuleBase" id="RU004504"/>
    </source>
</evidence>
<organism evidence="13 14">
    <name type="scientific">Rhodococcus cerastii</name>
    <dbReference type="NCBI Taxonomy" id="908616"/>
    <lineage>
        <taxon>Bacteria</taxon>
        <taxon>Bacillati</taxon>
        <taxon>Actinomycetota</taxon>
        <taxon>Actinomycetes</taxon>
        <taxon>Mycobacteriales</taxon>
        <taxon>Nocardiaceae</taxon>
        <taxon>Rhodococcus</taxon>
    </lineage>
</organism>
<name>A0ABU4D401_9NOCA</name>
<dbReference type="Gene3D" id="3.90.1150.10">
    <property type="entry name" value="Aspartate Aminotransferase, domain 1"/>
    <property type="match status" value="1"/>
</dbReference>
<dbReference type="PANTHER" id="PTHR11601">
    <property type="entry name" value="CYSTEINE DESULFURYLASE FAMILY MEMBER"/>
    <property type="match status" value="1"/>
</dbReference>
<comment type="caution">
    <text evidence="13">The sequence shown here is derived from an EMBL/GenBank/DDBJ whole genome shotgun (WGS) entry which is preliminary data.</text>
</comment>
<dbReference type="GO" id="GO:0031071">
    <property type="term" value="F:cysteine desulfurase activity"/>
    <property type="evidence" value="ECO:0007669"/>
    <property type="project" value="UniProtKB-EC"/>
</dbReference>
<keyword evidence="8" id="KW-0411">Iron-sulfur</keyword>
<evidence type="ECO:0000256" key="6">
    <source>
        <dbReference type="ARBA" id="ARBA00022898"/>
    </source>
</evidence>
<comment type="catalytic activity">
    <reaction evidence="9">
        <text>(sulfur carrier)-H + L-cysteine = (sulfur carrier)-SH + L-alanine</text>
        <dbReference type="Rhea" id="RHEA:43892"/>
        <dbReference type="Rhea" id="RHEA-COMP:14737"/>
        <dbReference type="Rhea" id="RHEA-COMP:14739"/>
        <dbReference type="ChEBI" id="CHEBI:29917"/>
        <dbReference type="ChEBI" id="CHEBI:35235"/>
        <dbReference type="ChEBI" id="CHEBI:57972"/>
        <dbReference type="ChEBI" id="CHEBI:64428"/>
        <dbReference type="EC" id="2.8.1.7"/>
    </reaction>
</comment>
<evidence type="ECO:0000256" key="1">
    <source>
        <dbReference type="ARBA" id="ARBA00001933"/>
    </source>
</evidence>
<keyword evidence="6" id="KW-0663">Pyridoxal phosphate</keyword>
<evidence type="ECO:0000313" key="13">
    <source>
        <dbReference type="EMBL" id="MDV6304461.1"/>
    </source>
</evidence>
<dbReference type="Gene3D" id="3.40.640.10">
    <property type="entry name" value="Type I PLP-dependent aspartate aminotransferase-like (Major domain)"/>
    <property type="match status" value="1"/>
</dbReference>
<dbReference type="EMBL" id="JAWLKF010000011">
    <property type="protein sequence ID" value="MDV6304461.1"/>
    <property type="molecule type" value="Genomic_DNA"/>
</dbReference>
<dbReference type="NCBIfam" id="TIGR03235">
    <property type="entry name" value="DNA_S_dndA"/>
    <property type="match status" value="1"/>
</dbReference>
<dbReference type="InterPro" id="IPR000192">
    <property type="entry name" value="Aminotrans_V_dom"/>
</dbReference>
<comment type="similarity">
    <text evidence="2">Belongs to the class-V pyridoxal-phosphate-dependent aminotransferase family. NifS/IscS subfamily.</text>
</comment>
<comment type="cofactor">
    <cofactor evidence="1 10">
        <name>pyridoxal 5'-phosphate</name>
        <dbReference type="ChEBI" id="CHEBI:597326"/>
    </cofactor>
</comment>
<accession>A0ABU4D401</accession>
<keyword evidence="11" id="KW-0812">Transmembrane</keyword>
<dbReference type="EC" id="2.8.1.7" evidence="3"/>
<dbReference type="SUPFAM" id="SSF53383">
    <property type="entry name" value="PLP-dependent transferases"/>
    <property type="match status" value="1"/>
</dbReference>
<proteinExistence type="inferred from homology"/>
<dbReference type="InterPro" id="IPR020578">
    <property type="entry name" value="Aminotrans_V_PyrdxlP_BS"/>
</dbReference>
<dbReference type="Gene3D" id="1.10.260.50">
    <property type="match status" value="1"/>
</dbReference>
<protein>
    <recommendedName>
        <fullName evidence="3">cysteine desulfurase</fullName>
        <ecNumber evidence="3">2.8.1.7</ecNumber>
    </recommendedName>
</protein>
<evidence type="ECO:0000256" key="9">
    <source>
        <dbReference type="ARBA" id="ARBA00050776"/>
    </source>
</evidence>
<keyword evidence="7" id="KW-0408">Iron</keyword>
<evidence type="ECO:0000313" key="14">
    <source>
        <dbReference type="Proteomes" id="UP001186104"/>
    </source>
</evidence>
<dbReference type="InterPro" id="IPR015422">
    <property type="entry name" value="PyrdxlP-dep_Trfase_small"/>
</dbReference>
<dbReference type="InterPro" id="IPR015424">
    <property type="entry name" value="PyrdxlP-dep_Trfase"/>
</dbReference>
<dbReference type="PROSITE" id="PS00595">
    <property type="entry name" value="AA_TRANSFER_CLASS_5"/>
    <property type="match status" value="1"/>
</dbReference>
<evidence type="ECO:0000259" key="12">
    <source>
        <dbReference type="Pfam" id="PF00266"/>
    </source>
</evidence>
<evidence type="ECO:0000256" key="11">
    <source>
        <dbReference type="SAM" id="Phobius"/>
    </source>
</evidence>
<keyword evidence="4 13" id="KW-0808">Transferase</keyword>
<gene>
    <name evidence="13" type="primary">dndA</name>
    <name evidence="13" type="ORF">R3P93_18020</name>
</gene>
<dbReference type="RefSeq" id="WP_317533650.1">
    <property type="nucleotide sequence ID" value="NZ_JAWLKF010000011.1"/>
</dbReference>
<keyword evidence="5" id="KW-0479">Metal-binding</keyword>
<keyword evidence="11" id="KW-0472">Membrane</keyword>
<feature type="domain" description="Aminotransferase class V" evidence="12">
    <location>
        <begin position="22"/>
        <end position="380"/>
    </location>
</feature>
<keyword evidence="14" id="KW-1185">Reference proteome</keyword>
<dbReference type="InterPro" id="IPR015421">
    <property type="entry name" value="PyrdxlP-dep_Trfase_major"/>
</dbReference>
<dbReference type="Pfam" id="PF00266">
    <property type="entry name" value="Aminotran_5"/>
    <property type="match status" value="1"/>
</dbReference>
<sequence>MTIAPGTDNSVRSIDAGLAAPVYLDCNATTPIDPAVLAEVIHYLQEDFGNAGSRTHTYGQRAKERVNRAREQVAAPAGASPDEVIFTSGATESNNLAILGLEEAGRASGRMHIVTSQIEHKAVLEPIRELERRGFEVSTIAPTPGGWVDHNAVIDQVRSDTLLVSIMAANNETGVKQPIVEIAEGLKQMDAYFHVDGAQAYGKLHNMFDHKRIDLISISGHKIFAPKGIGALIARRRGYRRTPLKSLIVGGGQERGLRPGTLPVALIAGLGTAIAGAAVAFGKRNEHVLAIRRELLSSLEPLGIEVNGDAERSMPHVLNFSVPRVDSEAAIVALKDLVAISNGSACTSQNYEPSHVLVAMGLSEERIAGALRFSWSHLSNFDQWDQVTDRLARMRV</sequence>
<evidence type="ECO:0000256" key="4">
    <source>
        <dbReference type="ARBA" id="ARBA00022679"/>
    </source>
</evidence>
<evidence type="ECO:0000256" key="8">
    <source>
        <dbReference type="ARBA" id="ARBA00023014"/>
    </source>
</evidence>
<dbReference type="InterPro" id="IPR016454">
    <property type="entry name" value="Cysteine_dSase"/>
</dbReference>
<dbReference type="PIRSF" id="PIRSF005572">
    <property type="entry name" value="NifS"/>
    <property type="match status" value="1"/>
</dbReference>